<feature type="region of interest" description="Disordered" evidence="1">
    <location>
        <begin position="1"/>
        <end position="113"/>
    </location>
</feature>
<keyword evidence="3" id="KW-1185">Reference proteome</keyword>
<accession>A0AAN8HV09</accession>
<dbReference type="AlphaFoldDB" id="A0AAN8HV09"/>
<sequence>MVRCPSVVDSNPHVSQVSKPLPVPPGNEGEEAEGGGGGSSVGCCSSERSIVHSSYQPPPSCAPSPLQRRRLPAAEAYPDDRLPSPAASPAQAPCSALDPPLPQWSLYPPRDRL</sequence>
<name>A0AAN8HV09_CHAGU</name>
<dbReference type="Proteomes" id="UP001331515">
    <property type="component" value="Unassembled WGS sequence"/>
</dbReference>
<evidence type="ECO:0000313" key="3">
    <source>
        <dbReference type="Proteomes" id="UP001331515"/>
    </source>
</evidence>
<evidence type="ECO:0000313" key="2">
    <source>
        <dbReference type="EMBL" id="KAK5928582.1"/>
    </source>
</evidence>
<protein>
    <submittedName>
        <fullName evidence="2">Uncharacterized protein</fullName>
    </submittedName>
</protein>
<proteinExistence type="predicted"/>
<reference evidence="2 3" key="1">
    <citation type="journal article" date="2023" name="Mol. Biol. Evol.">
        <title>Genomics of Secondarily Temperate Adaptation in the Only Non-Antarctic Icefish.</title>
        <authorList>
            <person name="Rivera-Colon A.G."/>
            <person name="Rayamajhi N."/>
            <person name="Minhas B.F."/>
            <person name="Madrigal G."/>
            <person name="Bilyk K.T."/>
            <person name="Yoon V."/>
            <person name="Hune M."/>
            <person name="Gregory S."/>
            <person name="Cheng C.H.C."/>
            <person name="Catchen J.M."/>
        </authorList>
    </citation>
    <scope>NUCLEOTIDE SEQUENCE [LARGE SCALE GENOMIC DNA]</scope>
    <source>
        <tissue evidence="2">White muscle</tissue>
    </source>
</reference>
<gene>
    <name evidence="2" type="ORF">CgunFtcFv8_013636</name>
</gene>
<feature type="compositionally biased region" description="Polar residues" evidence="1">
    <location>
        <begin position="8"/>
        <end position="18"/>
    </location>
</feature>
<feature type="compositionally biased region" description="Low complexity" evidence="1">
    <location>
        <begin position="83"/>
        <end position="96"/>
    </location>
</feature>
<dbReference type="EMBL" id="JAURVH010001518">
    <property type="protein sequence ID" value="KAK5928582.1"/>
    <property type="molecule type" value="Genomic_DNA"/>
</dbReference>
<organism evidence="2 3">
    <name type="scientific">Champsocephalus gunnari</name>
    <name type="common">Mackerel icefish</name>
    <dbReference type="NCBI Taxonomy" id="52237"/>
    <lineage>
        <taxon>Eukaryota</taxon>
        <taxon>Metazoa</taxon>
        <taxon>Chordata</taxon>
        <taxon>Craniata</taxon>
        <taxon>Vertebrata</taxon>
        <taxon>Euteleostomi</taxon>
        <taxon>Actinopterygii</taxon>
        <taxon>Neopterygii</taxon>
        <taxon>Teleostei</taxon>
        <taxon>Neoteleostei</taxon>
        <taxon>Acanthomorphata</taxon>
        <taxon>Eupercaria</taxon>
        <taxon>Perciformes</taxon>
        <taxon>Notothenioidei</taxon>
        <taxon>Channichthyidae</taxon>
        <taxon>Champsocephalus</taxon>
    </lineage>
</organism>
<evidence type="ECO:0000256" key="1">
    <source>
        <dbReference type="SAM" id="MobiDB-lite"/>
    </source>
</evidence>
<comment type="caution">
    <text evidence="2">The sequence shown here is derived from an EMBL/GenBank/DDBJ whole genome shotgun (WGS) entry which is preliminary data.</text>
</comment>